<accession>A0A6S6U260</accession>
<dbReference type="SUPFAM" id="SSF50486">
    <property type="entry name" value="FMT C-terminal domain-like"/>
    <property type="match status" value="1"/>
</dbReference>
<dbReference type="PANTHER" id="PTHR11138:SF5">
    <property type="entry name" value="METHIONYL-TRNA FORMYLTRANSFERASE, MITOCHONDRIAL"/>
    <property type="match status" value="1"/>
</dbReference>
<dbReference type="Gene3D" id="3.40.50.12230">
    <property type="match status" value="1"/>
</dbReference>
<evidence type="ECO:0000313" key="3">
    <source>
        <dbReference type="EMBL" id="CAA6826992.1"/>
    </source>
</evidence>
<dbReference type="InterPro" id="IPR002376">
    <property type="entry name" value="Formyl_transf_N"/>
</dbReference>
<keyword evidence="3" id="KW-0808">Transferase</keyword>
<dbReference type="Pfam" id="PF02911">
    <property type="entry name" value="Formyl_trans_C"/>
    <property type="match status" value="1"/>
</dbReference>
<dbReference type="InterPro" id="IPR036477">
    <property type="entry name" value="Formyl_transf_N_sf"/>
</dbReference>
<sequence>MIMRILFIGTVEFSLQALEKLIDIKSDIVGVCTKEVSSFNSDFADLVPLCKRNEIPFKYIDDINSKENIAWIRAVNPDIIFCFGWSSLIKKELLKMPSMGIIGYHPAKLPQNRGRHPLIWALVLGLRESASTFFFMREGADDGDILSQMDFEILYEDDASSVYEKVIAIALKQIEDFVPKLQKSTYQRIPQDHTQSNVWRKRGMRDGLIDFRMSSDAIYNLVRGLSKPYVGAHIEYGDENISVWKVEEVVCAQVNLEPGKVLESDISTIVVKCYTNAIKILEHDFKVLPKVGEYL</sequence>
<dbReference type="GO" id="GO:0005829">
    <property type="term" value="C:cytosol"/>
    <property type="evidence" value="ECO:0007669"/>
    <property type="project" value="TreeGrafter"/>
</dbReference>
<dbReference type="CDD" id="cd08651">
    <property type="entry name" value="FMT_core_like_4"/>
    <property type="match status" value="1"/>
</dbReference>
<gene>
    <name evidence="3" type="ORF">HELGO_WM1684</name>
</gene>
<dbReference type="InterPro" id="IPR011034">
    <property type="entry name" value="Formyl_transferase-like_C_sf"/>
</dbReference>
<reference evidence="3" key="1">
    <citation type="submission" date="2020-01" db="EMBL/GenBank/DDBJ databases">
        <authorList>
            <person name="Meier V. D."/>
            <person name="Meier V D."/>
        </authorList>
    </citation>
    <scope>NUCLEOTIDE SEQUENCE</scope>
    <source>
        <strain evidence="3">HLG_WM_MAG_01</strain>
    </source>
</reference>
<feature type="domain" description="Formyl transferase N-terminal" evidence="1">
    <location>
        <begin position="63"/>
        <end position="166"/>
    </location>
</feature>
<feature type="domain" description="Formyl transferase C-terminal" evidence="2">
    <location>
        <begin position="206"/>
        <end position="284"/>
    </location>
</feature>
<dbReference type="CDD" id="cd08702">
    <property type="entry name" value="Arna_FMT_C"/>
    <property type="match status" value="1"/>
</dbReference>
<dbReference type="GO" id="GO:0004479">
    <property type="term" value="F:methionyl-tRNA formyltransferase activity"/>
    <property type="evidence" value="ECO:0007669"/>
    <property type="project" value="TreeGrafter"/>
</dbReference>
<evidence type="ECO:0000259" key="1">
    <source>
        <dbReference type="Pfam" id="PF00551"/>
    </source>
</evidence>
<dbReference type="EMBL" id="CACVAS010000147">
    <property type="protein sequence ID" value="CAA6826992.1"/>
    <property type="molecule type" value="Genomic_DNA"/>
</dbReference>
<dbReference type="Pfam" id="PF00551">
    <property type="entry name" value="Formyl_trans_N"/>
    <property type="match status" value="1"/>
</dbReference>
<organism evidence="3">
    <name type="scientific">uncultured Sulfurovum sp</name>
    <dbReference type="NCBI Taxonomy" id="269237"/>
    <lineage>
        <taxon>Bacteria</taxon>
        <taxon>Pseudomonadati</taxon>
        <taxon>Campylobacterota</taxon>
        <taxon>Epsilonproteobacteria</taxon>
        <taxon>Campylobacterales</taxon>
        <taxon>Sulfurovaceae</taxon>
        <taxon>Sulfurovum</taxon>
        <taxon>environmental samples</taxon>
    </lineage>
</organism>
<evidence type="ECO:0000259" key="2">
    <source>
        <dbReference type="Pfam" id="PF02911"/>
    </source>
</evidence>
<dbReference type="PANTHER" id="PTHR11138">
    <property type="entry name" value="METHIONYL-TRNA FORMYLTRANSFERASE"/>
    <property type="match status" value="1"/>
</dbReference>
<protein>
    <submittedName>
        <fullName evidence="3">Methionyl-tRNA formyltransferase</fullName>
    </submittedName>
</protein>
<dbReference type="InterPro" id="IPR005793">
    <property type="entry name" value="Formyl_trans_C"/>
</dbReference>
<dbReference type="SUPFAM" id="SSF53328">
    <property type="entry name" value="Formyltransferase"/>
    <property type="match status" value="1"/>
</dbReference>
<proteinExistence type="predicted"/>
<name>A0A6S6U260_9BACT</name>
<dbReference type="AlphaFoldDB" id="A0A6S6U260"/>